<feature type="binding site" evidence="5">
    <location>
        <position position="306"/>
    </location>
    <ligand>
        <name>Fe cation</name>
        <dbReference type="ChEBI" id="CHEBI:24875"/>
        <note>catalytic</note>
    </ligand>
</feature>
<dbReference type="PANTHER" id="PTHR10543:SF24">
    <property type="entry name" value="CAROTENOID ISOMEROOXYGENASE"/>
    <property type="match status" value="1"/>
</dbReference>
<feature type="binding site" evidence="5">
    <location>
        <position position="500"/>
    </location>
    <ligand>
        <name>Fe cation</name>
        <dbReference type="ChEBI" id="CHEBI:24875"/>
        <note>catalytic</note>
    </ligand>
</feature>
<organism evidence="6">
    <name type="scientific">Hirondellea gigas</name>
    <dbReference type="NCBI Taxonomy" id="1518452"/>
    <lineage>
        <taxon>Eukaryota</taxon>
        <taxon>Metazoa</taxon>
        <taxon>Ecdysozoa</taxon>
        <taxon>Arthropoda</taxon>
        <taxon>Crustacea</taxon>
        <taxon>Multicrustacea</taxon>
        <taxon>Malacostraca</taxon>
        <taxon>Eumalacostraca</taxon>
        <taxon>Peracarida</taxon>
        <taxon>Amphipoda</taxon>
        <taxon>Amphilochidea</taxon>
        <taxon>Lysianassida</taxon>
        <taxon>Lysianassidira</taxon>
        <taxon>Lysianassoidea</taxon>
        <taxon>Lysianassidae</taxon>
        <taxon>Hirondellea</taxon>
    </lineage>
</organism>
<dbReference type="GO" id="GO:0042574">
    <property type="term" value="P:retinal metabolic process"/>
    <property type="evidence" value="ECO:0007669"/>
    <property type="project" value="TreeGrafter"/>
</dbReference>
<reference evidence="6" key="1">
    <citation type="submission" date="2017-11" db="EMBL/GenBank/DDBJ databases">
        <title>The sensing device of the deep-sea amphipod.</title>
        <authorList>
            <person name="Kobayashi H."/>
            <person name="Nagahama T."/>
            <person name="Arai W."/>
            <person name="Sasagawa Y."/>
            <person name="Umeda M."/>
            <person name="Hayashi T."/>
            <person name="Nikaido I."/>
            <person name="Watanabe H."/>
            <person name="Oguri K."/>
            <person name="Kitazato H."/>
            <person name="Fujioka K."/>
            <person name="Kido Y."/>
            <person name="Takami H."/>
        </authorList>
    </citation>
    <scope>NUCLEOTIDE SEQUENCE</scope>
    <source>
        <tissue evidence="6">Whole body</tissue>
    </source>
</reference>
<evidence type="ECO:0000256" key="4">
    <source>
        <dbReference type="ARBA" id="ARBA00023004"/>
    </source>
</evidence>
<evidence type="ECO:0000256" key="1">
    <source>
        <dbReference type="ARBA" id="ARBA00006787"/>
    </source>
</evidence>
<sequence length="509" mass="56568">MSVVNEKGYDFGNICRHCDQETVQPIECIVSGTIPKWAEGSYVYNGPGITKIGKASYKHCFDSASIIQKVTVSASGSASYMSRFLRSQAYKRNMKAGTITVGEFGTAPHVPDSEKGFFSKLRKMTDMESVLSDNAVVSIVNIAGKHYALGETPFMQELDIATLETKGRKSLYKEGGLMTQTPHPVKDKAGNSYIVGQSVTLTGPKYSIIKFPVDGSSPQTIAKLPTRWRLSPCYMHSLGITENYIILVEMPLAVSVSEIMSDMFNNLAFIDGMKWHQESVFVHLFDLRTQKPVRKKFTASPMFLLHIANCYEDANGSVVMDFPCYADSTVLHEMYINKLREPKGAKNKEFCDRFITSITRLVLPLNDNDSRTEIGVKGLPLSTTASFENPLVNPVYHRRKHRYIYGMGVSPNGADKGQVTKLDVETGEVKMFMEDQLYIADPIFVPRPGAADEDDGVLAVVCVRSDVYKFGCLVFLDAKTMTEVARVTYQPQAVVPMPMHGLYIPNTLP</sequence>
<dbReference type="Pfam" id="PF03055">
    <property type="entry name" value="RPE65"/>
    <property type="match status" value="1"/>
</dbReference>
<evidence type="ECO:0000256" key="2">
    <source>
        <dbReference type="ARBA" id="ARBA00022723"/>
    </source>
</evidence>
<dbReference type="GO" id="GO:0003834">
    <property type="term" value="F:beta-carotene 15,15'-dioxygenase activity"/>
    <property type="evidence" value="ECO:0007669"/>
    <property type="project" value="TreeGrafter"/>
</dbReference>
<protein>
    <submittedName>
        <fullName evidence="6">Carotenoid isomerooxygenase-like</fullName>
    </submittedName>
</protein>
<feature type="binding site" evidence="5">
    <location>
        <position position="183"/>
    </location>
    <ligand>
        <name>Fe cation</name>
        <dbReference type="ChEBI" id="CHEBI:24875"/>
        <note>catalytic</note>
    </ligand>
</feature>
<evidence type="ECO:0000256" key="5">
    <source>
        <dbReference type="PIRSR" id="PIRSR604294-1"/>
    </source>
</evidence>
<dbReference type="GO" id="GO:0010436">
    <property type="term" value="F:carotenoid dioxygenase activity"/>
    <property type="evidence" value="ECO:0007669"/>
    <property type="project" value="TreeGrafter"/>
</dbReference>
<evidence type="ECO:0000313" key="6">
    <source>
        <dbReference type="EMBL" id="LAC22970.1"/>
    </source>
</evidence>
<dbReference type="PANTHER" id="PTHR10543">
    <property type="entry name" value="BETA-CAROTENE DIOXYGENASE"/>
    <property type="match status" value="1"/>
</dbReference>
<keyword evidence="3" id="KW-0560">Oxidoreductase</keyword>
<dbReference type="AlphaFoldDB" id="A0A6A7FX94"/>
<comment type="cofactor">
    <cofactor evidence="5">
        <name>Fe(2+)</name>
        <dbReference type="ChEBI" id="CHEBI:29033"/>
    </cofactor>
    <text evidence="5">Binds 1 Fe(2+) ion per subunit.</text>
</comment>
<dbReference type="EMBL" id="IACT01003744">
    <property type="protein sequence ID" value="LAC22970.1"/>
    <property type="molecule type" value="mRNA"/>
</dbReference>
<dbReference type="GO" id="GO:0016121">
    <property type="term" value="P:carotene catabolic process"/>
    <property type="evidence" value="ECO:0007669"/>
    <property type="project" value="TreeGrafter"/>
</dbReference>
<accession>A0A6A7FX94</accession>
<keyword evidence="4 5" id="KW-0408">Iron</keyword>
<comment type="similarity">
    <text evidence="1">Belongs to the carotenoid oxygenase family.</text>
</comment>
<keyword evidence="2 5" id="KW-0479">Metal-binding</keyword>
<proteinExistence type="evidence at transcript level"/>
<name>A0A6A7FX94_9CRUS</name>
<dbReference type="GO" id="GO:0046872">
    <property type="term" value="F:metal ion binding"/>
    <property type="evidence" value="ECO:0007669"/>
    <property type="project" value="UniProtKB-KW"/>
</dbReference>
<feature type="binding site" evidence="5">
    <location>
        <position position="236"/>
    </location>
    <ligand>
        <name>Fe cation</name>
        <dbReference type="ChEBI" id="CHEBI:24875"/>
        <note>catalytic</note>
    </ligand>
</feature>
<evidence type="ECO:0000256" key="3">
    <source>
        <dbReference type="ARBA" id="ARBA00023002"/>
    </source>
</evidence>
<dbReference type="InterPro" id="IPR004294">
    <property type="entry name" value="Carotenoid_Oase"/>
</dbReference>